<name>A0A8S0VG49_OLEEU</name>
<evidence type="ECO:0000313" key="3">
    <source>
        <dbReference type="Proteomes" id="UP000594638"/>
    </source>
</evidence>
<protein>
    <submittedName>
        <fullName evidence="2">ABC transporter F family member 4</fullName>
    </submittedName>
</protein>
<dbReference type="EMBL" id="CACTIH010009656">
    <property type="protein sequence ID" value="CAA3032710.1"/>
    <property type="molecule type" value="Genomic_DNA"/>
</dbReference>
<sequence length="183" mass="20770">MKAKSSSIEKLSVSTMLASMDQKPDKSKKGSSMSSSTSNTSKLKAPPKSSFYTDDIDLPPYDEDYAEEGGEWVPGKWIGMVGLGLGLLQLSRRGTRSKEDRRKGRGLWFWVKLRYGQRPVMWPWLAKMKEDDVVANDESFSIIIHRGVVAVIMTLFRIKRLPAMTLLLDESQWQRWKLPGTAE</sequence>
<feature type="non-terminal residue" evidence="2">
    <location>
        <position position="183"/>
    </location>
</feature>
<proteinExistence type="predicted"/>
<accession>A0A8S0VG49</accession>
<dbReference type="AlphaFoldDB" id="A0A8S0VG49"/>
<dbReference type="Proteomes" id="UP000594638">
    <property type="component" value="Unassembled WGS sequence"/>
</dbReference>
<gene>
    <name evidence="2" type="ORF">OLEA9_D001234</name>
</gene>
<organism evidence="2 3">
    <name type="scientific">Olea europaea subsp. europaea</name>
    <dbReference type="NCBI Taxonomy" id="158383"/>
    <lineage>
        <taxon>Eukaryota</taxon>
        <taxon>Viridiplantae</taxon>
        <taxon>Streptophyta</taxon>
        <taxon>Embryophyta</taxon>
        <taxon>Tracheophyta</taxon>
        <taxon>Spermatophyta</taxon>
        <taxon>Magnoliopsida</taxon>
        <taxon>eudicotyledons</taxon>
        <taxon>Gunneridae</taxon>
        <taxon>Pentapetalae</taxon>
        <taxon>asterids</taxon>
        <taxon>lamiids</taxon>
        <taxon>Lamiales</taxon>
        <taxon>Oleaceae</taxon>
        <taxon>Oleeae</taxon>
        <taxon>Olea</taxon>
    </lineage>
</organism>
<feature type="compositionally biased region" description="Low complexity" evidence="1">
    <location>
        <begin position="30"/>
        <end position="44"/>
    </location>
</feature>
<evidence type="ECO:0000256" key="1">
    <source>
        <dbReference type="SAM" id="MobiDB-lite"/>
    </source>
</evidence>
<evidence type="ECO:0000313" key="2">
    <source>
        <dbReference type="EMBL" id="CAA3032710.1"/>
    </source>
</evidence>
<comment type="caution">
    <text evidence="2">The sequence shown here is derived from an EMBL/GenBank/DDBJ whole genome shotgun (WGS) entry which is preliminary data.</text>
</comment>
<feature type="region of interest" description="Disordered" evidence="1">
    <location>
        <begin position="1"/>
        <end position="55"/>
    </location>
</feature>
<keyword evidence="3" id="KW-1185">Reference proteome</keyword>
<feature type="compositionally biased region" description="Polar residues" evidence="1">
    <location>
        <begin position="1"/>
        <end position="17"/>
    </location>
</feature>
<dbReference type="Gramene" id="OE9D001234T1">
    <property type="protein sequence ID" value="OE9D001234C1"/>
    <property type="gene ID" value="OE9D001234"/>
</dbReference>
<reference evidence="2 3" key="1">
    <citation type="submission" date="2019-12" db="EMBL/GenBank/DDBJ databases">
        <authorList>
            <person name="Alioto T."/>
            <person name="Alioto T."/>
            <person name="Gomez Garrido J."/>
        </authorList>
    </citation>
    <scope>NUCLEOTIDE SEQUENCE [LARGE SCALE GENOMIC DNA]</scope>
</reference>